<gene>
    <name evidence="1" type="ordered locus">Desde_0536</name>
</gene>
<dbReference type="eggNOG" id="ENOG502Z9TU">
    <property type="taxonomic scope" value="Bacteria"/>
</dbReference>
<organism evidence="1 2">
    <name type="scientific">Desulfitobacterium dehalogenans (strain ATCC 51507 / DSM 9161 / JW/IU-DC1)</name>
    <dbReference type="NCBI Taxonomy" id="756499"/>
    <lineage>
        <taxon>Bacteria</taxon>
        <taxon>Bacillati</taxon>
        <taxon>Bacillota</taxon>
        <taxon>Clostridia</taxon>
        <taxon>Eubacteriales</taxon>
        <taxon>Desulfitobacteriaceae</taxon>
        <taxon>Desulfitobacterium</taxon>
    </lineage>
</organism>
<accession>I4A4W0</accession>
<reference evidence="2" key="1">
    <citation type="submission" date="2012-06" db="EMBL/GenBank/DDBJ databases">
        <title>Complete sequence of Desulfitobacterium dehalogenans ATCC 51507.</title>
        <authorList>
            <person name="Lucas S."/>
            <person name="Han J."/>
            <person name="Lapidus A."/>
            <person name="Cheng J.-F."/>
            <person name="Goodwin L."/>
            <person name="Pitluck S."/>
            <person name="Peters L."/>
            <person name="Ovchinnikova G."/>
            <person name="Teshima H."/>
            <person name="Detter J.C."/>
            <person name="Han C."/>
            <person name="Tapia R."/>
            <person name="Land M."/>
            <person name="Hauser L."/>
            <person name="Kyrpides N."/>
            <person name="Ivanova N."/>
            <person name="Pagani I."/>
            <person name="Kruse T."/>
            <person name="de Vos W.M."/>
            <person name="Smidt H."/>
            <person name="Woyke T."/>
        </authorList>
    </citation>
    <scope>NUCLEOTIDE SEQUENCE [LARGE SCALE GENOMIC DNA]</scope>
    <source>
        <strain evidence="2">ATCC 51507 / DSM 9161 / JW/IU-DC1</strain>
    </source>
</reference>
<reference evidence="1 2" key="2">
    <citation type="journal article" date="2015" name="J. Bacteriol.">
        <title>Genomic, proteomic, and biochemical analysis of the organohalide respiratory pathway in Desulfitobacterium dehalogenans.</title>
        <authorList>
            <person name="Kruse T."/>
            <person name="van de Pas B.A."/>
            <person name="Atteia A."/>
            <person name="Krab K."/>
            <person name="Hagen W.R."/>
            <person name="Goodwin L."/>
            <person name="Chain P."/>
            <person name="Boeren S."/>
            <person name="Maphosa F."/>
            <person name="Schraa G."/>
            <person name="de Vos W.M."/>
            <person name="van der Oost J."/>
            <person name="Smidt H."/>
            <person name="Stams A.J."/>
        </authorList>
    </citation>
    <scope>NUCLEOTIDE SEQUENCE [LARGE SCALE GENOMIC DNA]</scope>
    <source>
        <strain evidence="2">ATCC 51507 / DSM 9161 / JW/IU-DC1</strain>
    </source>
</reference>
<keyword evidence="2" id="KW-1185">Reference proteome</keyword>
<dbReference type="AlphaFoldDB" id="I4A4W0"/>
<dbReference type="Proteomes" id="UP000006053">
    <property type="component" value="Chromosome"/>
</dbReference>
<dbReference type="NCBIfam" id="NF038316">
    <property type="entry name" value="DrmE_fam"/>
    <property type="match status" value="1"/>
</dbReference>
<evidence type="ECO:0000313" key="2">
    <source>
        <dbReference type="Proteomes" id="UP000006053"/>
    </source>
</evidence>
<dbReference type="KEGG" id="ddh:Desde_0536"/>
<dbReference type="InterPro" id="IPR049794">
    <property type="entry name" value="DrmE"/>
</dbReference>
<proteinExistence type="predicted"/>
<dbReference type="STRING" id="756499.Desde_0536"/>
<dbReference type="HOGENOM" id="CLU_329512_0_0_9"/>
<dbReference type="EMBL" id="CP003348">
    <property type="protein sequence ID" value="AFL98994.1"/>
    <property type="molecule type" value="Genomic_DNA"/>
</dbReference>
<evidence type="ECO:0000313" key="1">
    <source>
        <dbReference type="EMBL" id="AFL98994.1"/>
    </source>
</evidence>
<sequence>MEDAINETYSIMRAVPLTLNSYPLICNKYMQTNRDFFIRVFNDKSQAKELLVVHPGTDRLLPSAIACAAFASVFYGEVNVKEYYRRFNPDQMVSLGIERYRFVGVDGDVCILKSDDNKKAVNSTTRVPLDFGLNIRPNNGSSLKTGTQGSRGSLAKVAKASEYLQGLVGGTYRNQAIVQPLCTLVVCSRDKAQYIMDRMTFIDDEGVFRFADVFPAAWARSVDEKRFYFGEVGKSVPTVLFTNRISLAREILHDDQDYEKRIFAVILDDIESTESASEINDIKELIGRRQNGRIIIIQSADKISDSINAVISDNTRTVVWSPEILLSTIDDLYHQPENPDDRAIMDIINRTIDSSIRRDVVKSLDAFLEFKYCKTFLKKLVHIREKAPDVDEYILCAYGLINLFEQAAFTMDEYERYIESNGVRIRSPQKQVGRLYELADSLSDKGYREDAQLVAIALKNAYKSISAHNFKKDELLRCLQIASDEGKLCGVVVPKKSFMNVIEEICSDFPQVRVILSSRLSQDVVLDRLIITATPNIKRDGFNPLAGKAASETMLLEYGDEVAKNDCYQRMHERALAAINSAAKRSAPEMFGETVDTKSFDTEDQVDEHGLDEIEFLERELTNIETDAVIGEALSHLHSSTTTLRAIRFVQFDTGEWALFSKYYTAYVFDEKEKKLVEKSPIDLLPGDIVIFSADSEKITDFVDDILKRLILRGNSTLAEHYERSKYWKKILNDYMRSKNLTYGDIAGTMKDLGHPRHAVTIGTWLREDSIIVGPRDEDAFIAIGLAADNNEIADHAQLYKESCDHIRSQRIKILNYVQASIIQSVTGIRRSKGQDSLSRDETSYLGDVQKYAKKLTIERIVPCERFAPSHLVNRPFGR</sequence>
<protein>
    <submittedName>
        <fullName evidence="1">Uncharacterized protein</fullName>
    </submittedName>
</protein>
<name>I4A4W0_DESDJ</name>